<evidence type="ECO:0000256" key="5">
    <source>
        <dbReference type="ARBA" id="ARBA00017032"/>
    </source>
</evidence>
<feature type="domain" description="B5" evidence="15">
    <location>
        <begin position="301"/>
        <end position="391"/>
    </location>
</feature>
<dbReference type="InterPro" id="IPR045060">
    <property type="entry name" value="Phe-tRNA-ligase_IIc_bsu"/>
</dbReference>
<comment type="caution">
    <text evidence="16">The sequence shown here is derived from an EMBL/GenBank/DDBJ whole genome shotgun (WGS) entry which is preliminary data.</text>
</comment>
<dbReference type="PROSITE" id="PS51483">
    <property type="entry name" value="B5"/>
    <property type="match status" value="1"/>
</dbReference>
<dbReference type="Pfam" id="PF03484">
    <property type="entry name" value="B5"/>
    <property type="match status" value="1"/>
</dbReference>
<dbReference type="GO" id="GO:0004826">
    <property type="term" value="F:phenylalanine-tRNA ligase activity"/>
    <property type="evidence" value="ECO:0007669"/>
    <property type="project" value="UniProtKB-EC"/>
</dbReference>
<dbReference type="SUPFAM" id="SSF55681">
    <property type="entry name" value="Class II aaRS and biotin synthetases"/>
    <property type="match status" value="1"/>
</dbReference>
<dbReference type="InterPro" id="IPR004531">
    <property type="entry name" value="Phe-tRNA-synth_IIc_bsu_arc_euk"/>
</dbReference>
<keyword evidence="6" id="KW-0963">Cytoplasm</keyword>
<keyword evidence="8" id="KW-0479">Metal-binding</keyword>
<dbReference type="GO" id="GO:0006432">
    <property type="term" value="P:phenylalanyl-tRNA aminoacylation"/>
    <property type="evidence" value="ECO:0007669"/>
    <property type="project" value="InterPro"/>
</dbReference>
<evidence type="ECO:0000256" key="10">
    <source>
        <dbReference type="ARBA" id="ARBA00022840"/>
    </source>
</evidence>
<sequence>MPIVSLPARTILEKLGRVYSDEEFEELCFQYGLELDEITCEQELVAREKGQEKAKGYSAEKIYKVEVPANRYDILCIEGLTRALLIFKKEIAVPVYRKLAREPPVSLHVGSSTQLVRPFVVAAILRNVTLTEASFNSIIDLQEKLHQNICRKRSLVAIGTHDLDTIQEPFFYDAKPPTEIRFVPLNKDKVYNAAELMNLYSTDLHLKAYLPLIRDRPLYPVITDKNGIVLSMPPIINGQHSRLSVNTRNIFIEATATDLHKAEIVLDTLVTMFSEYCDPPFTVESVEVFQHDGSRHIFPRMCDRHEVVSINYVNRILGSEFSDAEVTDLLGRMGLEAKPVDCDQVPASGSPRSAGSGLLSVRIPPTRHDILHACDIVEDVAIAYGYDNIPESMPHTYCIAQSQPLNRLTDMVRAEIAQQGFTEALSFSLCSRDDISTKLRQDINTVPAVHISNPKTCDFQVVRTTLLPGILHTISNNRRLPLPLKVFEVQDIVVKDTSKDVGTRNNRRICAVYYSKQSGFEVIHGLLDRLMHVLSVRWRLDPEQPSSPLDSGDQSMVLSYELQAAEDPTYLTGRCADVVLSPGNRIIGRLGVIHPEVLRNFELTMPCSSLDLDLEVFL</sequence>
<dbReference type="AlphaFoldDB" id="A0A4E0RFM4"/>
<dbReference type="GO" id="GO:0005524">
    <property type="term" value="F:ATP binding"/>
    <property type="evidence" value="ECO:0007669"/>
    <property type="project" value="UniProtKB-KW"/>
</dbReference>
<dbReference type="GO" id="GO:0009328">
    <property type="term" value="C:phenylalanine-tRNA ligase complex"/>
    <property type="evidence" value="ECO:0007669"/>
    <property type="project" value="TreeGrafter"/>
</dbReference>
<dbReference type="InterPro" id="IPR041616">
    <property type="entry name" value="PheRS_beta_core"/>
</dbReference>
<evidence type="ECO:0000313" key="17">
    <source>
        <dbReference type="Proteomes" id="UP000230066"/>
    </source>
</evidence>
<dbReference type="Pfam" id="PF17759">
    <property type="entry name" value="tRNA_synthFbeta"/>
    <property type="match status" value="1"/>
</dbReference>
<evidence type="ECO:0000256" key="12">
    <source>
        <dbReference type="ARBA" id="ARBA00022917"/>
    </source>
</evidence>
<evidence type="ECO:0000256" key="13">
    <source>
        <dbReference type="ARBA" id="ARBA00023146"/>
    </source>
</evidence>
<evidence type="ECO:0000256" key="6">
    <source>
        <dbReference type="ARBA" id="ARBA00022490"/>
    </source>
</evidence>
<dbReference type="Gene3D" id="3.30.930.10">
    <property type="entry name" value="Bira Bifunctional Protein, Domain 2"/>
    <property type="match status" value="1"/>
</dbReference>
<keyword evidence="7" id="KW-0436">Ligase</keyword>
<protein>
    <recommendedName>
        <fullName evidence="5">Phenylalanine--tRNA ligase beta subunit</fullName>
        <ecNumber evidence="4">6.1.1.20</ecNumber>
    </recommendedName>
    <alternativeName>
        <fullName evidence="14">Phenylalanyl-tRNA synthetase beta subunit</fullName>
    </alternativeName>
</protein>
<dbReference type="FunFam" id="3.30.930.10:FF:000032">
    <property type="entry name" value="Phenylalanine--tRNA ligase beta subunit"/>
    <property type="match status" value="1"/>
</dbReference>
<keyword evidence="12" id="KW-0648">Protein biosynthesis</keyword>
<dbReference type="Gene3D" id="3.50.40.10">
    <property type="entry name" value="Phenylalanyl-trna Synthetase, Chain B, domain 3"/>
    <property type="match status" value="1"/>
</dbReference>
<dbReference type="GO" id="GO:0003723">
    <property type="term" value="F:RNA binding"/>
    <property type="evidence" value="ECO:0007669"/>
    <property type="project" value="InterPro"/>
</dbReference>
<evidence type="ECO:0000256" key="7">
    <source>
        <dbReference type="ARBA" id="ARBA00022598"/>
    </source>
</evidence>
<gene>
    <name evidence="16" type="ORF">D915_003580</name>
</gene>
<dbReference type="NCBIfam" id="TIGR00471">
    <property type="entry name" value="pheT_arch"/>
    <property type="match status" value="1"/>
</dbReference>
<evidence type="ECO:0000256" key="3">
    <source>
        <dbReference type="ARBA" id="ARBA00007438"/>
    </source>
</evidence>
<dbReference type="InterPro" id="IPR009061">
    <property type="entry name" value="DNA-bd_dom_put_sf"/>
</dbReference>
<evidence type="ECO:0000256" key="8">
    <source>
        <dbReference type="ARBA" id="ARBA00022723"/>
    </source>
</evidence>
<keyword evidence="9" id="KW-0547">Nucleotide-binding</keyword>
<dbReference type="SUPFAM" id="SSF56037">
    <property type="entry name" value="PheT/TilS domain"/>
    <property type="match status" value="1"/>
</dbReference>
<dbReference type="InterPro" id="IPR040659">
    <property type="entry name" value="PhetRS_B1"/>
</dbReference>
<evidence type="ECO:0000256" key="9">
    <source>
        <dbReference type="ARBA" id="ARBA00022741"/>
    </source>
</evidence>
<dbReference type="InterPro" id="IPR045864">
    <property type="entry name" value="aa-tRNA-synth_II/BPL/LPL"/>
</dbReference>
<dbReference type="SMART" id="SM00873">
    <property type="entry name" value="B3_4"/>
    <property type="match status" value="1"/>
</dbReference>
<keyword evidence="13" id="KW-0030">Aminoacyl-tRNA synthetase</keyword>
<accession>A0A4E0RFM4</accession>
<dbReference type="GO" id="GO:0000287">
    <property type="term" value="F:magnesium ion binding"/>
    <property type="evidence" value="ECO:0007669"/>
    <property type="project" value="InterPro"/>
</dbReference>
<dbReference type="Pfam" id="PF03483">
    <property type="entry name" value="B3_4"/>
    <property type="match status" value="1"/>
</dbReference>
<dbReference type="InterPro" id="IPR005146">
    <property type="entry name" value="B3/B4_tRNA-bd"/>
</dbReference>
<evidence type="ECO:0000313" key="16">
    <source>
        <dbReference type="EMBL" id="THD25655.1"/>
    </source>
</evidence>
<keyword evidence="10" id="KW-0067">ATP-binding</keyword>
<keyword evidence="11" id="KW-0460">Magnesium</keyword>
<dbReference type="Pfam" id="PF18262">
    <property type="entry name" value="PhetRS_B1"/>
    <property type="match status" value="1"/>
</dbReference>
<name>A0A4E0RFM4_FASHE</name>
<evidence type="ECO:0000256" key="4">
    <source>
        <dbReference type="ARBA" id="ARBA00012814"/>
    </source>
</evidence>
<dbReference type="EC" id="6.1.1.20" evidence="4"/>
<comment type="subcellular location">
    <subcellularLocation>
        <location evidence="2">Cytoplasm</location>
    </subcellularLocation>
</comment>
<organism evidence="16 17">
    <name type="scientific">Fasciola hepatica</name>
    <name type="common">Liver fluke</name>
    <dbReference type="NCBI Taxonomy" id="6192"/>
    <lineage>
        <taxon>Eukaryota</taxon>
        <taxon>Metazoa</taxon>
        <taxon>Spiralia</taxon>
        <taxon>Lophotrochozoa</taxon>
        <taxon>Platyhelminthes</taxon>
        <taxon>Trematoda</taxon>
        <taxon>Digenea</taxon>
        <taxon>Plagiorchiida</taxon>
        <taxon>Echinostomata</taxon>
        <taxon>Echinostomatoidea</taxon>
        <taxon>Fasciolidae</taxon>
        <taxon>Fasciola</taxon>
    </lineage>
</organism>
<dbReference type="Gene3D" id="3.30.56.10">
    <property type="match status" value="2"/>
</dbReference>
<comment type="similarity">
    <text evidence="3">Belongs to the phenylalanyl-tRNA synthetase beta subunit family. Type 2 subfamily.</text>
</comment>
<evidence type="ECO:0000256" key="2">
    <source>
        <dbReference type="ARBA" id="ARBA00004496"/>
    </source>
</evidence>
<proteinExistence type="inferred from homology"/>
<dbReference type="PANTHER" id="PTHR10947:SF0">
    <property type="entry name" value="PHENYLALANINE--TRNA LIGASE BETA SUBUNIT"/>
    <property type="match status" value="1"/>
</dbReference>
<dbReference type="Proteomes" id="UP000230066">
    <property type="component" value="Unassembled WGS sequence"/>
</dbReference>
<dbReference type="InterPro" id="IPR005147">
    <property type="entry name" value="tRNA_synthase_B5-dom"/>
</dbReference>
<evidence type="ECO:0000256" key="11">
    <source>
        <dbReference type="ARBA" id="ARBA00022842"/>
    </source>
</evidence>
<dbReference type="FunFam" id="3.50.40.10:FF:000002">
    <property type="entry name" value="phenylalanine--tRNA ligase beta subunit"/>
    <property type="match status" value="1"/>
</dbReference>
<evidence type="ECO:0000256" key="14">
    <source>
        <dbReference type="ARBA" id="ARBA00033189"/>
    </source>
</evidence>
<dbReference type="EMBL" id="JXXN02001047">
    <property type="protein sequence ID" value="THD25655.1"/>
    <property type="molecule type" value="Genomic_DNA"/>
</dbReference>
<dbReference type="SUPFAM" id="SSF46955">
    <property type="entry name" value="Putative DNA-binding domain"/>
    <property type="match status" value="2"/>
</dbReference>
<dbReference type="PANTHER" id="PTHR10947">
    <property type="entry name" value="PHENYLALANYL-TRNA SYNTHETASE BETA CHAIN AND LEUCINE-RICH REPEAT-CONTAINING PROTEIN 47"/>
    <property type="match status" value="1"/>
</dbReference>
<dbReference type="InterPro" id="IPR020825">
    <property type="entry name" value="Phe-tRNA_synthase-like_B3/B4"/>
</dbReference>
<comment type="cofactor">
    <cofactor evidence="1">
        <name>Mg(2+)</name>
        <dbReference type="ChEBI" id="CHEBI:18420"/>
    </cofactor>
</comment>
<evidence type="ECO:0000256" key="1">
    <source>
        <dbReference type="ARBA" id="ARBA00001946"/>
    </source>
</evidence>
<dbReference type="CDD" id="cd00769">
    <property type="entry name" value="PheRS_beta_core"/>
    <property type="match status" value="1"/>
</dbReference>
<reference evidence="16" key="1">
    <citation type="submission" date="2019-03" db="EMBL/GenBank/DDBJ databases">
        <title>Improved annotation for the trematode Fasciola hepatica.</title>
        <authorList>
            <person name="Choi Y.-J."/>
            <person name="Martin J."/>
            <person name="Mitreva M."/>
        </authorList>
    </citation>
    <scope>NUCLEOTIDE SEQUENCE [LARGE SCALE GENOMIC DNA]</scope>
</reference>
<evidence type="ECO:0000259" key="15">
    <source>
        <dbReference type="PROSITE" id="PS51483"/>
    </source>
</evidence>
<dbReference type="SMART" id="SM00874">
    <property type="entry name" value="B5"/>
    <property type="match status" value="1"/>
</dbReference>
<keyword evidence="17" id="KW-1185">Reference proteome</keyword>